<feature type="transmembrane region" description="Helical" evidence="7">
    <location>
        <begin position="53"/>
        <end position="73"/>
    </location>
</feature>
<dbReference type="PANTHER" id="PTHR13531:SF8">
    <property type="entry name" value="TRANSMEMBRANE PROTEIN 80"/>
    <property type="match status" value="1"/>
</dbReference>
<dbReference type="OMA" id="DRNQLPK"/>
<evidence type="ECO:0000256" key="6">
    <source>
        <dbReference type="ARBA" id="ARBA00023273"/>
    </source>
</evidence>
<feature type="transmembrane region" description="Helical" evidence="7">
    <location>
        <begin position="20"/>
        <end position="41"/>
    </location>
</feature>
<name>A0A401SKL2_CHIPU</name>
<evidence type="ECO:0008006" key="10">
    <source>
        <dbReference type="Google" id="ProtNLM"/>
    </source>
</evidence>
<dbReference type="GO" id="GO:1905515">
    <property type="term" value="P:non-motile cilium assembly"/>
    <property type="evidence" value="ECO:0007669"/>
    <property type="project" value="TreeGrafter"/>
</dbReference>
<dbReference type="EMBL" id="BEZZ01000332">
    <property type="protein sequence ID" value="GCC30932.1"/>
    <property type="molecule type" value="Genomic_DNA"/>
</dbReference>
<evidence type="ECO:0000256" key="5">
    <source>
        <dbReference type="ARBA" id="ARBA00023136"/>
    </source>
</evidence>
<comment type="caution">
    <text evidence="8">The sequence shown here is derived from an EMBL/GenBank/DDBJ whole genome shotgun (WGS) entry which is preliminary data.</text>
</comment>
<evidence type="ECO:0000256" key="2">
    <source>
        <dbReference type="ARBA" id="ARBA00004141"/>
    </source>
</evidence>
<accession>A0A401SKL2</accession>
<evidence type="ECO:0000256" key="7">
    <source>
        <dbReference type="SAM" id="Phobius"/>
    </source>
</evidence>
<keyword evidence="3 7" id="KW-0812">Transmembrane</keyword>
<reference evidence="8 9" key="1">
    <citation type="journal article" date="2018" name="Nat. Ecol. Evol.">
        <title>Shark genomes provide insights into elasmobranch evolution and the origin of vertebrates.</title>
        <authorList>
            <person name="Hara Y"/>
            <person name="Yamaguchi K"/>
            <person name="Onimaru K"/>
            <person name="Kadota M"/>
            <person name="Koyanagi M"/>
            <person name="Keeley SD"/>
            <person name="Tatsumi K"/>
            <person name="Tanaka K"/>
            <person name="Motone F"/>
            <person name="Kageyama Y"/>
            <person name="Nozu R"/>
            <person name="Adachi N"/>
            <person name="Nishimura O"/>
            <person name="Nakagawa R"/>
            <person name="Tanegashima C"/>
            <person name="Kiyatake I"/>
            <person name="Matsumoto R"/>
            <person name="Murakumo K"/>
            <person name="Nishida K"/>
            <person name="Terakita A"/>
            <person name="Kuratani S"/>
            <person name="Sato K"/>
            <person name="Hyodo S Kuraku.S."/>
        </authorList>
    </citation>
    <scope>NUCLEOTIDE SEQUENCE [LARGE SCALE GENOMIC DNA]</scope>
</reference>
<evidence type="ECO:0000256" key="4">
    <source>
        <dbReference type="ARBA" id="ARBA00022989"/>
    </source>
</evidence>
<evidence type="ECO:0000256" key="1">
    <source>
        <dbReference type="ARBA" id="ARBA00004138"/>
    </source>
</evidence>
<dbReference type="OrthoDB" id="262535at2759"/>
<comment type="subcellular location">
    <subcellularLocation>
        <location evidence="1">Cell projection</location>
        <location evidence="1">Cilium</location>
    </subcellularLocation>
    <subcellularLocation>
        <location evidence="2">Membrane</location>
        <topology evidence="2">Multi-pass membrane protein</topology>
    </subcellularLocation>
</comment>
<evidence type="ECO:0000313" key="9">
    <source>
        <dbReference type="Proteomes" id="UP000287033"/>
    </source>
</evidence>
<protein>
    <recommendedName>
        <fullName evidence="10">Transmembrane protein 80</fullName>
    </recommendedName>
</protein>
<sequence>MVLRKVKSAAVLSSIPLQMVFYFNVFYYSFYFLATLLMIIYKSQVFSFPDGYLAVDLILLIFMLILEVIRLYFGFKGNLTEEEVPIVTSLVLTIGNVMLSLYYLLWQTYVLKADVIINALLLVTYGLEGILAIIAVSALTRLYT</sequence>
<dbReference type="STRING" id="137246.A0A401SKL2"/>
<dbReference type="InterPro" id="IPR019184">
    <property type="entry name" value="Uncharacterised_TM-17"/>
</dbReference>
<gene>
    <name evidence="8" type="ORF">chiPu_0009386</name>
</gene>
<feature type="transmembrane region" description="Helical" evidence="7">
    <location>
        <begin position="85"/>
        <end position="105"/>
    </location>
</feature>
<organism evidence="8 9">
    <name type="scientific">Chiloscyllium punctatum</name>
    <name type="common">Brownbanded bambooshark</name>
    <name type="synonym">Hemiscyllium punctatum</name>
    <dbReference type="NCBI Taxonomy" id="137246"/>
    <lineage>
        <taxon>Eukaryota</taxon>
        <taxon>Metazoa</taxon>
        <taxon>Chordata</taxon>
        <taxon>Craniata</taxon>
        <taxon>Vertebrata</taxon>
        <taxon>Chondrichthyes</taxon>
        <taxon>Elasmobranchii</taxon>
        <taxon>Galeomorphii</taxon>
        <taxon>Galeoidea</taxon>
        <taxon>Orectolobiformes</taxon>
        <taxon>Hemiscylliidae</taxon>
        <taxon>Chiloscyllium</taxon>
    </lineage>
</organism>
<dbReference type="Proteomes" id="UP000287033">
    <property type="component" value="Unassembled WGS sequence"/>
</dbReference>
<evidence type="ECO:0000313" key="8">
    <source>
        <dbReference type="EMBL" id="GCC30932.1"/>
    </source>
</evidence>
<dbReference type="GO" id="GO:0016020">
    <property type="term" value="C:membrane"/>
    <property type="evidence" value="ECO:0007669"/>
    <property type="project" value="UniProtKB-SubCell"/>
</dbReference>
<proteinExistence type="predicted"/>
<feature type="transmembrane region" description="Helical" evidence="7">
    <location>
        <begin position="117"/>
        <end position="139"/>
    </location>
</feature>
<dbReference type="GO" id="GO:0035869">
    <property type="term" value="C:ciliary transition zone"/>
    <property type="evidence" value="ECO:0007669"/>
    <property type="project" value="TreeGrafter"/>
</dbReference>
<keyword evidence="9" id="KW-1185">Reference proteome</keyword>
<keyword evidence="6" id="KW-0966">Cell projection</keyword>
<evidence type="ECO:0000256" key="3">
    <source>
        <dbReference type="ARBA" id="ARBA00022692"/>
    </source>
</evidence>
<keyword evidence="5 7" id="KW-0472">Membrane</keyword>
<dbReference type="PANTHER" id="PTHR13531">
    <property type="entry name" value="GEO07735P1-RELATED-RELATED"/>
    <property type="match status" value="1"/>
</dbReference>
<dbReference type="AlphaFoldDB" id="A0A401SKL2"/>
<keyword evidence="4 7" id="KW-1133">Transmembrane helix</keyword>
<dbReference type="Pfam" id="PF09799">
    <property type="entry name" value="Transmemb_17"/>
    <property type="match status" value="1"/>
</dbReference>